<name>U6KY00_EIMTE</name>
<dbReference type="AlphaFoldDB" id="U6KY00"/>
<evidence type="ECO:0000256" key="1">
    <source>
        <dbReference type="SAM" id="MobiDB-lite"/>
    </source>
</evidence>
<protein>
    <submittedName>
        <fullName evidence="2">Uncharacterized protein</fullName>
    </submittedName>
</protein>
<reference evidence="2" key="2">
    <citation type="submission" date="2013-10" db="EMBL/GenBank/DDBJ databases">
        <authorList>
            <person name="Aslett M."/>
        </authorList>
    </citation>
    <scope>NUCLEOTIDE SEQUENCE [LARGE SCALE GENOMIC DNA]</scope>
    <source>
        <strain evidence="2">Houghton</strain>
    </source>
</reference>
<dbReference type="OrthoDB" id="346798at2759"/>
<organism evidence="2 3">
    <name type="scientific">Eimeria tenella</name>
    <name type="common">Coccidian parasite</name>
    <dbReference type="NCBI Taxonomy" id="5802"/>
    <lineage>
        <taxon>Eukaryota</taxon>
        <taxon>Sar</taxon>
        <taxon>Alveolata</taxon>
        <taxon>Apicomplexa</taxon>
        <taxon>Conoidasida</taxon>
        <taxon>Coccidia</taxon>
        <taxon>Eucoccidiorida</taxon>
        <taxon>Eimeriorina</taxon>
        <taxon>Eimeriidae</taxon>
        <taxon>Eimeria</taxon>
    </lineage>
</organism>
<dbReference type="EMBL" id="HG675673">
    <property type="protein sequence ID" value="CDJ41823.1"/>
    <property type="molecule type" value="Genomic_DNA"/>
</dbReference>
<dbReference type="RefSeq" id="XP_013232573.1">
    <property type="nucleotide sequence ID" value="XM_013377119.1"/>
</dbReference>
<accession>U6KY00</accession>
<feature type="region of interest" description="Disordered" evidence="1">
    <location>
        <begin position="1"/>
        <end position="29"/>
    </location>
</feature>
<feature type="compositionally biased region" description="Basic and acidic residues" evidence="1">
    <location>
        <begin position="1"/>
        <end position="11"/>
    </location>
</feature>
<reference evidence="2" key="1">
    <citation type="submission" date="2013-10" db="EMBL/GenBank/DDBJ databases">
        <title>Genomic analysis of the causative agents of coccidiosis in chickens.</title>
        <authorList>
            <person name="Reid A.J."/>
            <person name="Blake D."/>
            <person name="Billington K."/>
            <person name="Browne H."/>
            <person name="Dunn M."/>
            <person name="Hung S."/>
            <person name="Kawahara F."/>
            <person name="Miranda-Saavedra D."/>
            <person name="Mourier T."/>
            <person name="Nagra H."/>
            <person name="Otto T.D."/>
            <person name="Rawlings N."/>
            <person name="Sanchez A."/>
            <person name="Sanders M."/>
            <person name="Subramaniam C."/>
            <person name="Tay Y."/>
            <person name="Dear P."/>
            <person name="Doerig C."/>
            <person name="Gruber A."/>
            <person name="Parkinson J."/>
            <person name="Shirley M."/>
            <person name="Wan K.L."/>
            <person name="Berriman M."/>
            <person name="Tomley F."/>
            <person name="Pain A."/>
        </authorList>
    </citation>
    <scope>NUCLEOTIDE SEQUENCE [LARGE SCALE GENOMIC DNA]</scope>
    <source>
        <strain evidence="2">Houghton</strain>
    </source>
</reference>
<dbReference type="VEuPathDB" id="ToxoDB:ETH_00028430"/>
<proteinExistence type="predicted"/>
<sequence length="604" mass="66207">MGDEPRRRDRSAAPTGAATEAETTAATEQLAGGGVSDTVAPATSCSCGSCQFPARHYFCGPSESSFRRAAQFSPLEAPPRRCLVQQFVRCGYCTGSSHGNKGPLVLRELLSVGALTELSGYLLGNLLTSLVFPFCVSDAKPCCSFLRSSNKCSSRKGNTSACECTVLLCQQRNGFVFIADRLRAQRQGLLLHMQRCEHTKQNQQQQNLTPALVVSQLSRSVRFMLFAEVFWGGRLYHTEEKDGYSCNCCNSCFTCGKPALQKLQQLYATPAVCTSTVGVASVCSRKPTEAETARRAASFPASLNRLLLGGTFSSMLQQLQQVASAVTGEQIQQPIAQRQRFAALLQALQMDAASLDELVAALMLYELLLPTLQQQQQQQVFLLQRLMRLVGNDGWQQLRLCRLALRLISEASLGNICRVLRTSARLPFLLQAAVYRHLDALRAGAIAAVVAAAPLGGHNVSLQRLAALLGCSVSSALQLCLQLPLQRQLPQREQQLGQKGQVATLRFSRCGEINYVFCNRVGNASPVTSDPQLLDLLKFSKAPYGDAWLRTQPPEDTLQVAPHNRTELRELMLHGNCQQLQIQELQSCQLQQRRQPAHPRPGEA</sequence>
<gene>
    <name evidence="2" type="ORF">ETH_00028430</name>
</gene>
<dbReference type="Gene3D" id="1.25.40.990">
    <property type="match status" value="1"/>
</dbReference>
<dbReference type="VEuPathDB" id="ToxoDB:ETH2_0315100"/>
<dbReference type="Proteomes" id="UP000030747">
    <property type="component" value="Unassembled WGS sequence"/>
</dbReference>
<keyword evidence="3" id="KW-1185">Reference proteome</keyword>
<feature type="compositionally biased region" description="Low complexity" evidence="1">
    <location>
        <begin position="12"/>
        <end position="29"/>
    </location>
</feature>
<dbReference type="GeneID" id="25254779"/>
<evidence type="ECO:0000313" key="2">
    <source>
        <dbReference type="EMBL" id="CDJ41823.1"/>
    </source>
</evidence>
<evidence type="ECO:0000313" key="3">
    <source>
        <dbReference type="Proteomes" id="UP000030747"/>
    </source>
</evidence>